<proteinExistence type="predicted"/>
<sequence length="966" mass="107149">MEAPVGLNGTIPVSASQAARKEWRAMPDHSYRSNGGEEREHLNVNQSAERTIHEVGSGRQDVEFCSLTIDVGSQITDAMLQRKLQEISRLREQLQQMEIELARTIARSEVLEMQNTYEVKLKEQIDINNNLKASNTCTLLFLYKRVEQLREREKRLLELERKVEEKERELHTMKIDSEAAWAKEDLLREQNKELANYRRERDNSEAERAQHLSQIHDFQELIQDKEGQILALQEQVALKLSLFIYFHFRMSFFSLVLCISGCTIFSSSDIMPSDIFGNPKFSKEADITSSEDGLQWNSAMDVSSFMHRVAQETIHFKEEQLREAHTWIARVQEMDALQSSTNQSLQVELRERIEHVNQYWISIQRQFLEMEHHHMQAIQQLQLELAEARGNNGKHKDGSQVARENSVDSSNSNASQINVIDGGKSNAQLGFSSNGSVDGTSAYVSTSNPSSKIWKVGDFSLISVMCWKTKPEHVPDVPLVPSTLMGMNSFIPPGQIASLHPYMLNPLSVPHPATSTNLHIPQSHMDPYQSIPIIPNHQQWQNQRVLALSDVSQIPNESKHPLTQTQHGLLGSDTHYSFNLPGELGAVHQEHLSSHGDKQVPSHSGNGSSEEVQVLRSNIKQSSVTQQSQGTLDAPSHLDSASEYYPSDKKTEIKAEDVLPSENKSLEEGLKSGQEWPASSVTISTRQISVSSNGTAESTIFAPPVSNTLMPSNPPLEPKLLDERSLLVCIVRAIPAGSDGKIRISTTLPNRLGKMLAPLHWHDYKKCYGKLDEFLAHHPELFVIEGDFIHLREGAQQIISATAAFAKVAAAASASSAPYTSLLSSVAVTPVAQVNRQKVTQSIESKAAISVPLADAVAMANAGVQSDTPTQILTRQDPRPNDARSNLIQGLSNVTISNKLKNVQEANALPSGAKLGNVFVHSAVGNTSNLDRTNLSWQNKGTGNGRHSLGGKQLGRSSGSNMISRR</sequence>
<feature type="coiled-coil region" evidence="1">
    <location>
        <begin position="146"/>
        <end position="235"/>
    </location>
</feature>
<evidence type="ECO:0000256" key="2">
    <source>
        <dbReference type="SAM" id="MobiDB-lite"/>
    </source>
</evidence>
<feature type="compositionally biased region" description="Polar residues" evidence="2">
    <location>
        <begin position="929"/>
        <end position="941"/>
    </location>
</feature>
<reference evidence="4 5" key="1">
    <citation type="submission" date="2020-08" db="EMBL/GenBank/DDBJ databases">
        <title>Plant Genome Project.</title>
        <authorList>
            <person name="Zhang R.-G."/>
        </authorList>
    </citation>
    <scope>NUCLEOTIDE SEQUENCE [LARGE SCALE GENOMIC DNA]</scope>
    <source>
        <tissue evidence="4">Rhizome</tissue>
    </source>
</reference>
<dbReference type="PANTHER" id="PTHR35766">
    <property type="entry name" value="OS08G0543600 PROTEIN"/>
    <property type="match status" value="1"/>
</dbReference>
<comment type="caution">
    <text evidence="4">The sequence shown here is derived from an EMBL/GenBank/DDBJ whole genome shotgun (WGS) entry which is preliminary data.</text>
</comment>
<keyword evidence="5" id="KW-1185">Reference proteome</keyword>
<evidence type="ECO:0000256" key="1">
    <source>
        <dbReference type="SAM" id="Coils"/>
    </source>
</evidence>
<feature type="region of interest" description="Disordered" evidence="2">
    <location>
        <begin position="590"/>
        <end position="650"/>
    </location>
</feature>
<organism evidence="4 5">
    <name type="scientific">Zingiber officinale</name>
    <name type="common">Ginger</name>
    <name type="synonym">Amomum zingiber</name>
    <dbReference type="NCBI Taxonomy" id="94328"/>
    <lineage>
        <taxon>Eukaryota</taxon>
        <taxon>Viridiplantae</taxon>
        <taxon>Streptophyta</taxon>
        <taxon>Embryophyta</taxon>
        <taxon>Tracheophyta</taxon>
        <taxon>Spermatophyta</taxon>
        <taxon>Magnoliopsida</taxon>
        <taxon>Liliopsida</taxon>
        <taxon>Zingiberales</taxon>
        <taxon>Zingiberaceae</taxon>
        <taxon>Zingiber</taxon>
    </lineage>
</organism>
<feature type="compositionally biased region" description="Polar residues" evidence="2">
    <location>
        <begin position="601"/>
        <end position="631"/>
    </location>
</feature>
<name>A0A8J5H3L0_ZINOF</name>
<dbReference type="AlphaFoldDB" id="A0A8J5H3L0"/>
<feature type="compositionally biased region" description="Basic and acidic residues" evidence="2">
    <location>
        <begin position="590"/>
        <end position="600"/>
    </location>
</feature>
<feature type="region of interest" description="Disordered" evidence="2">
    <location>
        <begin position="929"/>
        <end position="966"/>
    </location>
</feature>
<evidence type="ECO:0000313" key="4">
    <source>
        <dbReference type="EMBL" id="KAG6515841.1"/>
    </source>
</evidence>
<dbReference type="EMBL" id="JACMSC010000007">
    <property type="protein sequence ID" value="KAG6515841.1"/>
    <property type="molecule type" value="Genomic_DNA"/>
</dbReference>
<evidence type="ECO:0000259" key="3">
    <source>
        <dbReference type="Pfam" id="PF24851"/>
    </source>
</evidence>
<feature type="region of interest" description="Disordered" evidence="2">
    <location>
        <begin position="390"/>
        <end position="414"/>
    </location>
</feature>
<gene>
    <name evidence="4" type="ORF">ZIOFF_026275</name>
</gene>
<feature type="compositionally biased region" description="Polar residues" evidence="2">
    <location>
        <begin position="955"/>
        <end position="966"/>
    </location>
</feature>
<feature type="coiled-coil region" evidence="1">
    <location>
        <begin position="80"/>
        <end position="114"/>
    </location>
</feature>
<protein>
    <recommendedName>
        <fullName evidence="3">DUF7725 domain-containing protein</fullName>
    </recommendedName>
</protein>
<accession>A0A8J5H3L0</accession>
<dbReference type="PANTHER" id="PTHR35766:SF1">
    <property type="entry name" value="OS08G0543600 PROTEIN"/>
    <property type="match status" value="1"/>
</dbReference>
<dbReference type="InterPro" id="IPR056142">
    <property type="entry name" value="DUF7725"/>
</dbReference>
<dbReference type="Proteomes" id="UP000734854">
    <property type="component" value="Unassembled WGS sequence"/>
</dbReference>
<evidence type="ECO:0000313" key="5">
    <source>
        <dbReference type="Proteomes" id="UP000734854"/>
    </source>
</evidence>
<dbReference type="Pfam" id="PF24851">
    <property type="entry name" value="DUF7725"/>
    <property type="match status" value="1"/>
</dbReference>
<feature type="domain" description="DUF7725" evidence="3">
    <location>
        <begin position="720"/>
        <end position="792"/>
    </location>
</feature>
<keyword evidence="1" id="KW-0175">Coiled coil</keyword>